<gene>
    <name evidence="1" type="ORF">KI809_13465</name>
</gene>
<dbReference type="RefSeq" id="WP_214172080.1">
    <property type="nucleotide sequence ID" value="NZ_JAHCVJ010000005.1"/>
</dbReference>
<evidence type="ECO:0000313" key="2">
    <source>
        <dbReference type="Proteomes" id="UP000811899"/>
    </source>
</evidence>
<organism evidence="1 2">
    <name type="scientific">Geoanaerobacter pelophilus</name>
    <dbReference type="NCBI Taxonomy" id="60036"/>
    <lineage>
        <taxon>Bacteria</taxon>
        <taxon>Pseudomonadati</taxon>
        <taxon>Thermodesulfobacteriota</taxon>
        <taxon>Desulfuromonadia</taxon>
        <taxon>Geobacterales</taxon>
        <taxon>Geobacteraceae</taxon>
        <taxon>Geoanaerobacter</taxon>
    </lineage>
</organism>
<dbReference type="GO" id="GO:0008168">
    <property type="term" value="F:methyltransferase activity"/>
    <property type="evidence" value="ECO:0007669"/>
    <property type="project" value="UniProtKB-KW"/>
</dbReference>
<accession>A0AAW4L3K5</accession>
<keyword evidence="1" id="KW-0808">Transferase</keyword>
<dbReference type="InterPro" id="IPR029063">
    <property type="entry name" value="SAM-dependent_MTases_sf"/>
</dbReference>
<dbReference type="EMBL" id="JAHCVJ010000005">
    <property type="protein sequence ID" value="MBT0665309.1"/>
    <property type="molecule type" value="Genomic_DNA"/>
</dbReference>
<evidence type="ECO:0000313" key="1">
    <source>
        <dbReference type="EMBL" id="MBT0665309.1"/>
    </source>
</evidence>
<sequence length="248" mass="27955">MNDIEYQSMFAVEDMHWWYVSLHELIISYVAAEYRGKPLEILDAGCGTGRLCQLLGPYGNVTGIDASELALGFSRQRGLKNVYHADLNDVDLGDSRYDLITSIDVIYHKAVTDEGRVLAKFFSALKPGGMLILNLPAFEFLRSTHDIAVQTRRRYTRYELAALLARAGFVVEKSSYRIAFLFPLIALYRLCRKVLPHARNPEHVSSDVYPPSPLLNTTLLAVSRIENVLQQKISLPFGTSVFLVARRS</sequence>
<protein>
    <submittedName>
        <fullName evidence="1">Methyltransferase domain-containing protein</fullName>
    </submittedName>
</protein>
<keyword evidence="2" id="KW-1185">Reference proteome</keyword>
<dbReference type="CDD" id="cd02440">
    <property type="entry name" value="AdoMet_MTases"/>
    <property type="match status" value="1"/>
</dbReference>
<proteinExistence type="predicted"/>
<dbReference type="Pfam" id="PF13489">
    <property type="entry name" value="Methyltransf_23"/>
    <property type="match status" value="1"/>
</dbReference>
<name>A0AAW4L3K5_9BACT</name>
<dbReference type="AlphaFoldDB" id="A0AAW4L3K5"/>
<dbReference type="PANTHER" id="PTHR43464:SF94">
    <property type="entry name" value="MALONYL-[ACYL-CARRIER PROTEIN] O-METHYLTRANSFERASE"/>
    <property type="match status" value="1"/>
</dbReference>
<reference evidence="1 2" key="1">
    <citation type="submission" date="2021-05" db="EMBL/GenBank/DDBJ databases">
        <title>The draft genome of Geobacter pelophilus DSM 12255.</title>
        <authorList>
            <person name="Xu Z."/>
            <person name="Masuda Y."/>
            <person name="Itoh H."/>
            <person name="Senoo K."/>
        </authorList>
    </citation>
    <scope>NUCLEOTIDE SEQUENCE [LARGE SCALE GENOMIC DNA]</scope>
    <source>
        <strain evidence="1 2">DSM 12255</strain>
    </source>
</reference>
<dbReference type="GO" id="GO:0032259">
    <property type="term" value="P:methylation"/>
    <property type="evidence" value="ECO:0007669"/>
    <property type="project" value="UniProtKB-KW"/>
</dbReference>
<dbReference type="PANTHER" id="PTHR43464">
    <property type="entry name" value="METHYLTRANSFERASE"/>
    <property type="match status" value="1"/>
</dbReference>
<comment type="caution">
    <text evidence="1">The sequence shown here is derived from an EMBL/GenBank/DDBJ whole genome shotgun (WGS) entry which is preliminary data.</text>
</comment>
<dbReference type="Proteomes" id="UP000811899">
    <property type="component" value="Unassembled WGS sequence"/>
</dbReference>
<dbReference type="SUPFAM" id="SSF53335">
    <property type="entry name" value="S-adenosyl-L-methionine-dependent methyltransferases"/>
    <property type="match status" value="1"/>
</dbReference>
<dbReference type="Gene3D" id="3.40.50.150">
    <property type="entry name" value="Vaccinia Virus protein VP39"/>
    <property type="match status" value="1"/>
</dbReference>
<keyword evidence="1" id="KW-0489">Methyltransferase</keyword>